<organism evidence="2 3">
    <name type="scientific">Tilletia walkeri</name>
    <dbReference type="NCBI Taxonomy" id="117179"/>
    <lineage>
        <taxon>Eukaryota</taxon>
        <taxon>Fungi</taxon>
        <taxon>Dikarya</taxon>
        <taxon>Basidiomycota</taxon>
        <taxon>Ustilaginomycotina</taxon>
        <taxon>Exobasidiomycetes</taxon>
        <taxon>Tilletiales</taxon>
        <taxon>Tilletiaceae</taxon>
        <taxon>Tilletia</taxon>
    </lineage>
</organism>
<feature type="compositionally biased region" description="Basic and acidic residues" evidence="1">
    <location>
        <begin position="16"/>
        <end position="26"/>
    </location>
</feature>
<evidence type="ECO:0000313" key="3">
    <source>
        <dbReference type="Proteomes" id="UP000078113"/>
    </source>
</evidence>
<feature type="compositionally biased region" description="Polar residues" evidence="1">
    <location>
        <begin position="1"/>
        <end position="15"/>
    </location>
</feature>
<accession>A0A8X7NA35</accession>
<protein>
    <submittedName>
        <fullName evidence="2">Uncharacterized protein</fullName>
    </submittedName>
</protein>
<dbReference type="EMBL" id="LWDG02000164">
    <property type="protein sequence ID" value="KAE8268251.1"/>
    <property type="molecule type" value="Genomic_DNA"/>
</dbReference>
<feature type="region of interest" description="Disordered" evidence="1">
    <location>
        <begin position="1"/>
        <end position="33"/>
    </location>
</feature>
<keyword evidence="3" id="KW-1185">Reference proteome</keyword>
<reference evidence="2" key="1">
    <citation type="submission" date="2016-04" db="EMBL/GenBank/DDBJ databases">
        <authorList>
            <person name="Nguyen H.D."/>
            <person name="Samba Siva P."/>
            <person name="Cullis J."/>
            <person name="Levesque C.A."/>
            <person name="Hambleton S."/>
        </authorList>
    </citation>
    <scope>NUCLEOTIDE SEQUENCE</scope>
    <source>
        <strain evidence="2">DAOMC 236422</strain>
    </source>
</reference>
<proteinExistence type="predicted"/>
<reference evidence="2" key="2">
    <citation type="journal article" date="2019" name="IMA Fungus">
        <title>Genome sequencing and comparison of five Tilletia species to identify candidate genes for the detection of regulated species infecting wheat.</title>
        <authorList>
            <person name="Nguyen H.D.T."/>
            <person name="Sultana T."/>
            <person name="Kesanakurti P."/>
            <person name="Hambleton S."/>
        </authorList>
    </citation>
    <scope>NUCLEOTIDE SEQUENCE</scope>
    <source>
        <strain evidence="2">DAOMC 236422</strain>
    </source>
</reference>
<dbReference type="AlphaFoldDB" id="A0A8X7NA35"/>
<evidence type="ECO:0000313" key="2">
    <source>
        <dbReference type="EMBL" id="KAE8268251.1"/>
    </source>
</evidence>
<dbReference type="Proteomes" id="UP000078113">
    <property type="component" value="Unassembled WGS sequence"/>
</dbReference>
<comment type="caution">
    <text evidence="2">The sequence shown here is derived from an EMBL/GenBank/DDBJ whole genome shotgun (WGS) entry which is preliminary data.</text>
</comment>
<sequence>AVLASPSQPQEQVQQRSRDGVDEVRWAHPPAEL</sequence>
<gene>
    <name evidence="2" type="ORF">A4X09_0g4088</name>
</gene>
<evidence type="ECO:0000256" key="1">
    <source>
        <dbReference type="SAM" id="MobiDB-lite"/>
    </source>
</evidence>
<name>A0A8X7NA35_9BASI</name>
<feature type="non-terminal residue" evidence="2">
    <location>
        <position position="1"/>
    </location>
</feature>